<dbReference type="Pfam" id="PF13561">
    <property type="entry name" value="adh_short_C2"/>
    <property type="match status" value="1"/>
</dbReference>
<dbReference type="EMBL" id="JFZZ01000022">
    <property type="protein sequence ID" value="KAK97802.1"/>
    <property type="molecule type" value="Genomic_DNA"/>
</dbReference>
<evidence type="ECO:0000313" key="4">
    <source>
        <dbReference type="Proteomes" id="UP000026682"/>
    </source>
</evidence>
<dbReference type="InterPro" id="IPR002347">
    <property type="entry name" value="SDR_fam"/>
</dbReference>
<dbReference type="GO" id="GO:0032787">
    <property type="term" value="P:monocarboxylic acid metabolic process"/>
    <property type="evidence" value="ECO:0007669"/>
    <property type="project" value="UniProtKB-ARBA"/>
</dbReference>
<dbReference type="PRINTS" id="PR00080">
    <property type="entry name" value="SDRFAMILY"/>
</dbReference>
<dbReference type="PROSITE" id="PS00061">
    <property type="entry name" value="ADH_SHORT"/>
    <property type="match status" value="1"/>
</dbReference>
<sequence length="246" mass="25841">MSSKRVLVTGASKGIGKAICQRLTADGYAVVGVARTPPADPPAGMVFHAVDLSDTDAVTAFLASLADSEPFYGLVNNVGLVPTGKLDDVRSEDLYRAVQLNVDVALRFTQAVTRGMRSRGQGRIVNMVSRAALGKAERTVYSMTKAGLIGMTRTWALELAADGITVNAIAPGPIETDFFAGANDAQRTRQLLAAIPAGRMGKPEDVAHAVAYFMDERCGFVTGQTDMVCGGMTIGTACPPDTKDAI</sequence>
<dbReference type="PATRIC" id="fig|1331206.3.peg.558"/>
<reference evidence="3 4" key="1">
    <citation type="submission" date="2014-03" db="EMBL/GenBank/DDBJ databases">
        <title>Genome sequence of Bordetella holmseii.</title>
        <authorList>
            <person name="Harvill E."/>
            <person name="Goodfield L.L."/>
            <person name="Ivanov Y."/>
            <person name="Meyer J.A."/>
            <person name="Newth C."/>
            <person name="Cassiday P."/>
            <person name="Tondella M.L."/>
            <person name="Liao P."/>
            <person name="Zimmerman J."/>
            <person name="Meert K."/>
            <person name="Wessel D."/>
            <person name="Berger J."/>
            <person name="Dean J.M."/>
            <person name="Holubkov R."/>
            <person name="Burr J."/>
            <person name="Liu T."/>
            <person name="Brinkac L.M."/>
            <person name="Sanka R."/>
            <person name="Kim M."/>
            <person name="Losada L."/>
        </authorList>
    </citation>
    <scope>NUCLEOTIDE SEQUENCE [LARGE SCALE GENOMIC DNA]</scope>
    <source>
        <strain evidence="3 4">CDC-H585-BH</strain>
    </source>
</reference>
<dbReference type="PANTHER" id="PTHR42879:SF2">
    <property type="entry name" value="3-OXOACYL-[ACYL-CARRIER-PROTEIN] REDUCTASE FABG"/>
    <property type="match status" value="1"/>
</dbReference>
<dbReference type="Proteomes" id="UP000026682">
    <property type="component" value="Unassembled WGS sequence"/>
</dbReference>
<comment type="similarity">
    <text evidence="1">Belongs to the short-chain dehydrogenases/reductases (SDR) family.</text>
</comment>
<evidence type="ECO:0000256" key="1">
    <source>
        <dbReference type="ARBA" id="ARBA00006484"/>
    </source>
</evidence>
<accession>A0A158M7Y7</accession>
<dbReference type="SUPFAM" id="SSF51735">
    <property type="entry name" value="NAD(P)-binding Rossmann-fold domains"/>
    <property type="match status" value="1"/>
</dbReference>
<evidence type="ECO:0000313" key="3">
    <source>
        <dbReference type="EMBL" id="KAK97802.1"/>
    </source>
</evidence>
<proteinExistence type="inferred from homology"/>
<protein>
    <submittedName>
        <fullName evidence="3">NAD(P)H-binding protein, PF13460 family</fullName>
    </submittedName>
</protein>
<dbReference type="FunFam" id="3.40.50.720:FF:000173">
    <property type="entry name" value="3-oxoacyl-[acyl-carrier protein] reductase"/>
    <property type="match status" value="1"/>
</dbReference>
<dbReference type="InterPro" id="IPR036291">
    <property type="entry name" value="NAD(P)-bd_dom_sf"/>
</dbReference>
<name>A0A158M7Y7_9BORD</name>
<dbReference type="Gene3D" id="3.40.50.720">
    <property type="entry name" value="NAD(P)-binding Rossmann-like Domain"/>
    <property type="match status" value="1"/>
</dbReference>
<dbReference type="GO" id="GO:0016491">
    <property type="term" value="F:oxidoreductase activity"/>
    <property type="evidence" value="ECO:0007669"/>
    <property type="project" value="UniProtKB-KW"/>
</dbReference>
<keyword evidence="2" id="KW-0560">Oxidoreductase</keyword>
<dbReference type="PRINTS" id="PR00081">
    <property type="entry name" value="GDHRDH"/>
</dbReference>
<dbReference type="AlphaFoldDB" id="A0A158M7Y7"/>
<dbReference type="InterPro" id="IPR050259">
    <property type="entry name" value="SDR"/>
</dbReference>
<organism evidence="3 4">
    <name type="scientific">Bordetella holmesii CDC-H585-BH</name>
    <dbReference type="NCBI Taxonomy" id="1331206"/>
    <lineage>
        <taxon>Bacteria</taxon>
        <taxon>Pseudomonadati</taxon>
        <taxon>Pseudomonadota</taxon>
        <taxon>Betaproteobacteria</taxon>
        <taxon>Burkholderiales</taxon>
        <taxon>Alcaligenaceae</taxon>
        <taxon>Bordetella</taxon>
    </lineage>
</organism>
<evidence type="ECO:0000256" key="2">
    <source>
        <dbReference type="ARBA" id="ARBA00023002"/>
    </source>
</evidence>
<dbReference type="PANTHER" id="PTHR42879">
    <property type="entry name" value="3-OXOACYL-(ACYL-CARRIER-PROTEIN) REDUCTASE"/>
    <property type="match status" value="1"/>
</dbReference>
<dbReference type="InterPro" id="IPR020904">
    <property type="entry name" value="Sc_DH/Rdtase_CS"/>
</dbReference>
<dbReference type="RefSeq" id="WP_017685749.1">
    <property type="nucleotide sequence ID" value="NZ_JFZZ01000022.1"/>
</dbReference>
<dbReference type="STRING" id="35814.BBB42_17020"/>
<comment type="caution">
    <text evidence="3">The sequence shown here is derived from an EMBL/GenBank/DDBJ whole genome shotgun (WGS) entry which is preliminary data.</text>
</comment>
<gene>
    <name evidence="3" type="ORF">L497_2828</name>
</gene>